<dbReference type="PANTHER" id="PTHR47123:SF15">
    <property type="entry name" value="F-BOX PROTEIN SKIP23"/>
    <property type="match status" value="1"/>
</dbReference>
<dbReference type="PANTHER" id="PTHR47123">
    <property type="entry name" value="F-BOX PROTEIN SKIP23"/>
    <property type="match status" value="1"/>
</dbReference>
<gene>
    <name evidence="2" type="ORF">L195_g034782</name>
</gene>
<name>A0A2K3LJT0_TRIPR</name>
<dbReference type="AlphaFoldDB" id="A0A2K3LJT0"/>
<dbReference type="EMBL" id="ASHM01034767">
    <property type="protein sequence ID" value="PNX78801.1"/>
    <property type="molecule type" value="Genomic_DNA"/>
</dbReference>
<reference evidence="2 3" key="1">
    <citation type="journal article" date="2014" name="Am. J. Bot.">
        <title>Genome assembly and annotation for red clover (Trifolium pratense; Fabaceae).</title>
        <authorList>
            <person name="Istvanek J."/>
            <person name="Jaros M."/>
            <person name="Krenek A."/>
            <person name="Repkova J."/>
        </authorList>
    </citation>
    <scope>NUCLEOTIDE SEQUENCE [LARGE SCALE GENOMIC DNA]</scope>
    <source>
        <strain evidence="3">cv. Tatra</strain>
        <tissue evidence="2">Young leaves</tissue>
    </source>
</reference>
<reference evidence="2 3" key="2">
    <citation type="journal article" date="2017" name="Front. Plant Sci.">
        <title>Gene Classification and Mining of Molecular Markers Useful in Red Clover (Trifolium pratense) Breeding.</title>
        <authorList>
            <person name="Istvanek J."/>
            <person name="Dluhosova J."/>
            <person name="Dluhos P."/>
            <person name="Patkova L."/>
            <person name="Nedelnik J."/>
            <person name="Repkova J."/>
        </authorList>
    </citation>
    <scope>NUCLEOTIDE SEQUENCE [LARGE SCALE GENOMIC DNA]</scope>
    <source>
        <strain evidence="3">cv. Tatra</strain>
        <tissue evidence="2">Young leaves</tissue>
    </source>
</reference>
<sequence length="249" mass="28702">MLDFNKLSVLNLGCEFIVEEDSRYRADCIYPEKVIVATTFYGSKPLALSMIRSYQCLILFRCSDGHCSVFPDVSTFIADICFFKQRIYAVDRIGRTVIVGLEEEEEDDSSVQLVAEPLVDSGDMKYLVESEGKLLLVDIDHDNLRIDVFMLDDKGRKWVKLKNLRDRVLFLGDGCSFSASASDLCVPKGNCVIFMNNIFFFSYMKMEYGMSIFHLDQGHRQLSPLYRHPEYFKLFWPPPEWIVKSCIPS</sequence>
<evidence type="ECO:0000259" key="1">
    <source>
        <dbReference type="Pfam" id="PF03478"/>
    </source>
</evidence>
<feature type="domain" description="KIB1-4 beta-propeller" evidence="1">
    <location>
        <begin position="43"/>
        <end position="211"/>
    </location>
</feature>
<evidence type="ECO:0000313" key="2">
    <source>
        <dbReference type="EMBL" id="PNX78801.1"/>
    </source>
</evidence>
<comment type="caution">
    <text evidence="2">The sequence shown here is derived from an EMBL/GenBank/DDBJ whole genome shotgun (WGS) entry which is preliminary data.</text>
</comment>
<dbReference type="Proteomes" id="UP000236291">
    <property type="component" value="Unassembled WGS sequence"/>
</dbReference>
<protein>
    <submittedName>
        <fullName evidence="2">F-box protein</fullName>
    </submittedName>
</protein>
<evidence type="ECO:0000313" key="3">
    <source>
        <dbReference type="Proteomes" id="UP000236291"/>
    </source>
</evidence>
<dbReference type="InterPro" id="IPR005174">
    <property type="entry name" value="KIB1-4_b-propeller"/>
</dbReference>
<proteinExistence type="predicted"/>
<accession>A0A2K3LJT0</accession>
<dbReference type="InterPro" id="IPR051304">
    <property type="entry name" value="SCF_F-box_domain"/>
</dbReference>
<dbReference type="ExpressionAtlas" id="A0A2K3LJT0">
    <property type="expression patterns" value="baseline"/>
</dbReference>
<dbReference type="Pfam" id="PF03478">
    <property type="entry name" value="Beta-prop_KIB1-4"/>
    <property type="match status" value="1"/>
</dbReference>
<organism evidence="2 3">
    <name type="scientific">Trifolium pratense</name>
    <name type="common">Red clover</name>
    <dbReference type="NCBI Taxonomy" id="57577"/>
    <lineage>
        <taxon>Eukaryota</taxon>
        <taxon>Viridiplantae</taxon>
        <taxon>Streptophyta</taxon>
        <taxon>Embryophyta</taxon>
        <taxon>Tracheophyta</taxon>
        <taxon>Spermatophyta</taxon>
        <taxon>Magnoliopsida</taxon>
        <taxon>eudicotyledons</taxon>
        <taxon>Gunneridae</taxon>
        <taxon>Pentapetalae</taxon>
        <taxon>rosids</taxon>
        <taxon>fabids</taxon>
        <taxon>Fabales</taxon>
        <taxon>Fabaceae</taxon>
        <taxon>Papilionoideae</taxon>
        <taxon>50 kb inversion clade</taxon>
        <taxon>NPAAA clade</taxon>
        <taxon>Hologalegina</taxon>
        <taxon>IRL clade</taxon>
        <taxon>Trifolieae</taxon>
        <taxon>Trifolium</taxon>
    </lineage>
</organism>